<evidence type="ECO:0000313" key="2">
    <source>
        <dbReference type="Proteomes" id="UP000309997"/>
    </source>
</evidence>
<keyword evidence="2" id="KW-1185">Reference proteome</keyword>
<organism evidence="1 2">
    <name type="scientific">Populus alba</name>
    <name type="common">White poplar</name>
    <dbReference type="NCBI Taxonomy" id="43335"/>
    <lineage>
        <taxon>Eukaryota</taxon>
        <taxon>Viridiplantae</taxon>
        <taxon>Streptophyta</taxon>
        <taxon>Embryophyta</taxon>
        <taxon>Tracheophyta</taxon>
        <taxon>Spermatophyta</taxon>
        <taxon>Magnoliopsida</taxon>
        <taxon>eudicotyledons</taxon>
        <taxon>Gunneridae</taxon>
        <taxon>Pentapetalae</taxon>
        <taxon>rosids</taxon>
        <taxon>fabids</taxon>
        <taxon>Malpighiales</taxon>
        <taxon>Salicaceae</taxon>
        <taxon>Saliceae</taxon>
        <taxon>Populus</taxon>
    </lineage>
</organism>
<accession>A0ACC4B296</accession>
<dbReference type="EMBL" id="RCHU02000014">
    <property type="protein sequence ID" value="KAL3572630.1"/>
    <property type="molecule type" value="Genomic_DNA"/>
</dbReference>
<comment type="caution">
    <text evidence="1">The sequence shown here is derived from an EMBL/GenBank/DDBJ whole genome shotgun (WGS) entry which is preliminary data.</text>
</comment>
<sequence length="562" mass="62443">MEFQCSANPHQGRQPFSDIIYPSSLECFGIHMGGMLEAVELPYAFTLFSGVLVSPVVILIATGSEKSCPIIKLPTVAGAFPVSASPVLMFSSVKEITCEKANECRGRKCSWFLIVHITCIYVPHFASSCRLWMANTSTESNEPKSKQELYPKCIDFLLELFVAEEISRSSPRREHPSNYLDLGQSLRQSTAHLVTHDVIIPIITTPNTSSFVNLIANLNKEKTRLAHRSHSAPSVFTDSKESFTDSFDPRQAPKSTPLIVRQAFIAVFLYILVVVLIFLVGGRFKGTETIKPVDALYFTVVTLCTIGYGDIVPDTTFTKLFTCVFVLVGFGFIDILLNGLVTYICDRQEAVLLSTMDESKSITMVQAYMIDKAKGRMRIRMKVGLASAVVFVCIAVGTISAHCLENLDWVDSFYLSVTSVTTVGYGDFAFSTIPGRCFAIIWLLVSTLAVARAFLYLTELRIDKRNRRIAKWILHRKMTLGDLVAADLDNDGSIRASRFSHGNRQGLMTFCSVNKKKARWELHAEAGSQICLQFSRQLLPSPTNILLKSEINTKCLDLVVNG</sequence>
<protein>
    <submittedName>
        <fullName evidence="1">Uncharacterized protein</fullName>
    </submittedName>
</protein>
<gene>
    <name evidence="1" type="ORF">D5086_026534</name>
</gene>
<reference evidence="1 2" key="1">
    <citation type="journal article" date="2024" name="Plant Biotechnol. J.">
        <title>Genome and CRISPR/Cas9 system of a widespread forest tree (Populus alba) in the world.</title>
        <authorList>
            <person name="Liu Y.J."/>
            <person name="Jiang P.F."/>
            <person name="Han X.M."/>
            <person name="Li X.Y."/>
            <person name="Wang H.M."/>
            <person name="Wang Y.J."/>
            <person name="Wang X.X."/>
            <person name="Zeng Q.Y."/>
        </authorList>
    </citation>
    <scope>NUCLEOTIDE SEQUENCE [LARGE SCALE GENOMIC DNA]</scope>
    <source>
        <strain evidence="2">cv. PAL-ZL1</strain>
    </source>
</reference>
<proteinExistence type="predicted"/>
<evidence type="ECO:0000313" key="1">
    <source>
        <dbReference type="EMBL" id="KAL3572630.1"/>
    </source>
</evidence>
<dbReference type="Proteomes" id="UP000309997">
    <property type="component" value="Unassembled WGS sequence"/>
</dbReference>
<name>A0ACC4B296_POPAL</name>